<reference evidence="11" key="1">
    <citation type="submission" date="2022-09" db="EMBL/GenBank/DDBJ databases">
        <title>Haloadaptaus new haloarchaeum isolated from saline soil.</title>
        <authorList>
            <person name="Duran-Viseras A."/>
            <person name="Sanchez-Porro C."/>
            <person name="Ventosa A."/>
        </authorList>
    </citation>
    <scope>NUCLEOTIDE SEQUENCE</scope>
    <source>
        <strain evidence="11">F3-133</strain>
    </source>
</reference>
<keyword evidence="6" id="KW-1015">Disulfide bond</keyword>
<keyword evidence="9" id="KW-1133">Transmembrane helix</keyword>
<evidence type="ECO:0000259" key="10">
    <source>
        <dbReference type="PROSITE" id="PS51352"/>
    </source>
</evidence>
<evidence type="ECO:0000256" key="4">
    <source>
        <dbReference type="ARBA" id="ARBA00022982"/>
    </source>
</evidence>
<dbReference type="PANTHER" id="PTHR13887">
    <property type="entry name" value="GLUTATHIONE S-TRANSFERASE KAPPA"/>
    <property type="match status" value="1"/>
</dbReference>
<evidence type="ECO:0000313" key="12">
    <source>
        <dbReference type="Proteomes" id="UP001149411"/>
    </source>
</evidence>
<dbReference type="InterPro" id="IPR012336">
    <property type="entry name" value="Thioredoxin-like_fold"/>
</dbReference>
<keyword evidence="9" id="KW-0812">Transmembrane</keyword>
<dbReference type="GO" id="GO:0016491">
    <property type="term" value="F:oxidoreductase activity"/>
    <property type="evidence" value="ECO:0007669"/>
    <property type="project" value="UniProtKB-KW"/>
</dbReference>
<dbReference type="Proteomes" id="UP001149411">
    <property type="component" value="Unassembled WGS sequence"/>
</dbReference>
<keyword evidence="4" id="KW-0249">Electron transport</keyword>
<keyword evidence="7" id="KW-0676">Redox-active center</keyword>
<keyword evidence="9" id="KW-0472">Membrane</keyword>
<evidence type="ECO:0000256" key="1">
    <source>
        <dbReference type="ARBA" id="ARBA00005791"/>
    </source>
</evidence>
<feature type="domain" description="Thioredoxin" evidence="10">
    <location>
        <begin position="61"/>
        <end position="188"/>
    </location>
</feature>
<dbReference type="InterPro" id="IPR036249">
    <property type="entry name" value="Thioredoxin-like_sf"/>
</dbReference>
<accession>A0A9Q4GI69</accession>
<keyword evidence="3" id="KW-0732">Signal</keyword>
<evidence type="ECO:0000313" key="11">
    <source>
        <dbReference type="EMBL" id="MCX2818016.1"/>
    </source>
</evidence>
<proteinExistence type="inferred from homology"/>
<protein>
    <submittedName>
        <fullName evidence="11">Thioredoxin domain-containing protein</fullName>
    </submittedName>
</protein>
<sequence length="243" mass="26367">MSNDSRIEEKKKERKRGGDGEGSELWSYVALLAVVGIIGVLAYFLFFTGSSAEVEEWETVRAAGGEDPTLVSANATDEEIDGMVEVVYVGDFACPHCASFERNSFPDLKEEYIATGDVKFTFKAVDFIGSDDSANTAQAAAAVWENDRGSYWRWHRLTFQNQGNGATWGSANSIAEYASQTDVDANVASAISSGEYTATVQRHRSEANEMGITATPSFYINGTVVEGNDYAAVQDAIEDELEG</sequence>
<dbReference type="Gene3D" id="3.40.30.10">
    <property type="entry name" value="Glutaredoxin"/>
    <property type="match status" value="1"/>
</dbReference>
<dbReference type="EMBL" id="RKLV01000001">
    <property type="protein sequence ID" value="MCX2818016.1"/>
    <property type="molecule type" value="Genomic_DNA"/>
</dbReference>
<dbReference type="RefSeq" id="WP_266085611.1">
    <property type="nucleotide sequence ID" value="NZ_RKLV01000001.1"/>
</dbReference>
<comment type="caution">
    <text evidence="11">The sequence shown here is derived from an EMBL/GenBank/DDBJ whole genome shotgun (WGS) entry which is preliminary data.</text>
</comment>
<evidence type="ECO:0000256" key="5">
    <source>
        <dbReference type="ARBA" id="ARBA00023002"/>
    </source>
</evidence>
<keyword evidence="12" id="KW-1185">Reference proteome</keyword>
<evidence type="ECO:0000256" key="9">
    <source>
        <dbReference type="SAM" id="Phobius"/>
    </source>
</evidence>
<evidence type="ECO:0000256" key="6">
    <source>
        <dbReference type="ARBA" id="ARBA00023157"/>
    </source>
</evidence>
<evidence type="ECO:0000256" key="3">
    <source>
        <dbReference type="ARBA" id="ARBA00022729"/>
    </source>
</evidence>
<evidence type="ECO:0000256" key="8">
    <source>
        <dbReference type="SAM" id="MobiDB-lite"/>
    </source>
</evidence>
<comment type="similarity">
    <text evidence="2">Belongs to the glutaredoxin family.</text>
</comment>
<dbReference type="Pfam" id="PF13462">
    <property type="entry name" value="Thioredoxin_4"/>
    <property type="match status" value="1"/>
</dbReference>
<comment type="similarity">
    <text evidence="1">Belongs to the thioredoxin family. DsbA subfamily.</text>
</comment>
<dbReference type="PROSITE" id="PS51352">
    <property type="entry name" value="THIOREDOXIN_2"/>
    <property type="match status" value="1"/>
</dbReference>
<name>A0A9Q4GI69_9EURY</name>
<dbReference type="InterPro" id="IPR013766">
    <property type="entry name" value="Thioredoxin_domain"/>
</dbReference>
<gene>
    <name evidence="11" type="ORF">EGH25_01420</name>
</gene>
<feature type="compositionally biased region" description="Basic and acidic residues" evidence="8">
    <location>
        <begin position="1"/>
        <end position="19"/>
    </location>
</feature>
<organism evidence="11 12">
    <name type="scientific">Halorutilus salinus</name>
    <dbReference type="NCBI Taxonomy" id="2487751"/>
    <lineage>
        <taxon>Archaea</taxon>
        <taxon>Methanobacteriati</taxon>
        <taxon>Methanobacteriota</taxon>
        <taxon>Stenosarchaea group</taxon>
        <taxon>Halobacteria</taxon>
        <taxon>Halorutilales</taxon>
        <taxon>Halorutilaceae</taxon>
        <taxon>Halorutilus</taxon>
    </lineage>
</organism>
<keyword evidence="4" id="KW-0813">Transport</keyword>
<dbReference type="PANTHER" id="PTHR13887:SF14">
    <property type="entry name" value="DISULFIDE BOND FORMATION PROTEIN D"/>
    <property type="match status" value="1"/>
</dbReference>
<dbReference type="AlphaFoldDB" id="A0A9Q4GI69"/>
<dbReference type="SUPFAM" id="SSF52833">
    <property type="entry name" value="Thioredoxin-like"/>
    <property type="match status" value="1"/>
</dbReference>
<keyword evidence="5" id="KW-0560">Oxidoreductase</keyword>
<evidence type="ECO:0000256" key="7">
    <source>
        <dbReference type="ARBA" id="ARBA00023284"/>
    </source>
</evidence>
<evidence type="ECO:0000256" key="2">
    <source>
        <dbReference type="ARBA" id="ARBA00007787"/>
    </source>
</evidence>
<feature type="transmembrane region" description="Helical" evidence="9">
    <location>
        <begin position="25"/>
        <end position="46"/>
    </location>
</feature>
<feature type="region of interest" description="Disordered" evidence="8">
    <location>
        <begin position="1"/>
        <end position="22"/>
    </location>
</feature>